<dbReference type="AlphaFoldDB" id="A0A8J4YBU7"/>
<dbReference type="PANTHER" id="PTHR46113:SF1">
    <property type="entry name" value="PEPTIDASE M17 LEUCYL AMINOPEPTIDASE N-TERMINAL DOMAIN-CONTAINING PROTEIN"/>
    <property type="match status" value="1"/>
</dbReference>
<accession>A0A8J4YBU7</accession>
<protein>
    <submittedName>
        <fullName evidence="1">Uncharacterized protein</fullName>
    </submittedName>
</protein>
<proteinExistence type="predicted"/>
<dbReference type="EMBL" id="JACEEZ010007112">
    <property type="protein sequence ID" value="KAG0724282.1"/>
    <property type="molecule type" value="Genomic_DNA"/>
</dbReference>
<organism evidence="1 2">
    <name type="scientific">Chionoecetes opilio</name>
    <name type="common">Atlantic snow crab</name>
    <name type="synonym">Cancer opilio</name>
    <dbReference type="NCBI Taxonomy" id="41210"/>
    <lineage>
        <taxon>Eukaryota</taxon>
        <taxon>Metazoa</taxon>
        <taxon>Ecdysozoa</taxon>
        <taxon>Arthropoda</taxon>
        <taxon>Crustacea</taxon>
        <taxon>Multicrustacea</taxon>
        <taxon>Malacostraca</taxon>
        <taxon>Eumalacostraca</taxon>
        <taxon>Eucarida</taxon>
        <taxon>Decapoda</taxon>
        <taxon>Pleocyemata</taxon>
        <taxon>Brachyura</taxon>
        <taxon>Eubrachyura</taxon>
        <taxon>Majoidea</taxon>
        <taxon>Majidae</taxon>
        <taxon>Chionoecetes</taxon>
    </lineage>
</organism>
<evidence type="ECO:0000313" key="1">
    <source>
        <dbReference type="EMBL" id="KAG0724282.1"/>
    </source>
</evidence>
<dbReference type="Proteomes" id="UP000770661">
    <property type="component" value="Unassembled WGS sequence"/>
</dbReference>
<comment type="caution">
    <text evidence="1">The sequence shown here is derived from an EMBL/GenBank/DDBJ whole genome shotgun (WGS) entry which is preliminary data.</text>
</comment>
<evidence type="ECO:0000313" key="2">
    <source>
        <dbReference type="Proteomes" id="UP000770661"/>
    </source>
</evidence>
<name>A0A8J4YBU7_CHIOP</name>
<reference evidence="1" key="1">
    <citation type="submission" date="2020-07" db="EMBL/GenBank/DDBJ databases">
        <title>The High-quality genome of the commercially important snow crab, Chionoecetes opilio.</title>
        <authorList>
            <person name="Jeong J.-H."/>
            <person name="Ryu S."/>
        </authorList>
    </citation>
    <scope>NUCLEOTIDE SEQUENCE</scope>
    <source>
        <strain evidence="1">MADBK_172401_WGS</strain>
        <tissue evidence="1">Digestive gland</tissue>
    </source>
</reference>
<gene>
    <name evidence="1" type="ORF">GWK47_040908</name>
</gene>
<dbReference type="PANTHER" id="PTHR46113">
    <property type="entry name" value="SNAC DOMAIN-CONTAINING PROTEIN"/>
    <property type="match status" value="1"/>
</dbReference>
<keyword evidence="2" id="KW-1185">Reference proteome</keyword>
<dbReference type="OrthoDB" id="6629168at2759"/>
<sequence>MVTFLQTFLHDGSNPREDYDELLRLCLLFLGGSEGQIRFRAPGAYHQAKWMAKAIYAVKMTLFADHLLYIKHWHEALIPEYAPKNDLELLQAPNEYPDKEVGAEGTRALSRHLWYLSEDLIALAFFDDRVEDGEKKRMLENLVRPASKKPLKRLEGKGLRVTNTTTLSGFVTSRSKRLFELLTDRKEHPQNLLADEALKNRVRALKVVNDSAERAIALIKQFAGAVKDEGQSQYLLRVVKHHRSEVPKRTKAACSAFSI</sequence>